<dbReference type="Proteomes" id="UP000239203">
    <property type="component" value="Unassembled WGS sequence"/>
</dbReference>
<reference evidence="3 4" key="1">
    <citation type="submission" date="2018-02" db="EMBL/GenBank/DDBJ databases">
        <title>Genomic Encyclopedia of Archaeal and Bacterial Type Strains, Phase II (KMG-II): from individual species to whole genera.</title>
        <authorList>
            <person name="Goeker M."/>
        </authorList>
    </citation>
    <scope>NUCLEOTIDE SEQUENCE [LARGE SCALE GENOMIC DNA]</scope>
    <source>
        <strain evidence="3 4">YU 961-1</strain>
    </source>
</reference>
<feature type="compositionally biased region" description="Gly residues" evidence="1">
    <location>
        <begin position="9"/>
        <end position="18"/>
    </location>
</feature>
<dbReference type="EMBL" id="PTIX01000001">
    <property type="protein sequence ID" value="PPK71312.1"/>
    <property type="molecule type" value="Genomic_DNA"/>
</dbReference>
<protein>
    <submittedName>
        <fullName evidence="3">Uncharacterized protein DUF4253</fullName>
    </submittedName>
</protein>
<evidence type="ECO:0000259" key="2">
    <source>
        <dbReference type="Pfam" id="PF14062"/>
    </source>
</evidence>
<evidence type="ECO:0000256" key="1">
    <source>
        <dbReference type="SAM" id="MobiDB-lite"/>
    </source>
</evidence>
<comment type="caution">
    <text evidence="3">The sequence shown here is derived from an EMBL/GenBank/DDBJ whole genome shotgun (WGS) entry which is preliminary data.</text>
</comment>
<feature type="domain" description="DUF4253" evidence="2">
    <location>
        <begin position="200"/>
        <end position="308"/>
    </location>
</feature>
<sequence>MRGLTLRGFGNGPRGVGTAGYDPRVTDQQPLPADLRALFADGAASRVLSVPLPPGRAVRSEEEVGDRPAFWFSDGSAPEGLWARLRAEHARSGLWPLLLDALDDDAAEYRPWGSGEVCPGAMSAPGGHDAAAVLAGWWAEHTGIGDNGDDDLSPAERAAVTAPYGRDWPGPAPAPAARVDADRAADDLAEHVLDGHPSMRLGLVAAERGADAVAVAGWTGPANYTEDTAELSAVLRDWEDRFGARVVAVGFDTLLLSVAAPPATLAEALVVAAEHFAFCPDNVWQDTETLTAYAERLVDDHSWAFWWD</sequence>
<keyword evidence="4" id="KW-1185">Reference proteome</keyword>
<organism evidence="3 4">
    <name type="scientific">Actinokineospora auranticolor</name>
    <dbReference type="NCBI Taxonomy" id="155976"/>
    <lineage>
        <taxon>Bacteria</taxon>
        <taxon>Bacillati</taxon>
        <taxon>Actinomycetota</taxon>
        <taxon>Actinomycetes</taxon>
        <taxon>Pseudonocardiales</taxon>
        <taxon>Pseudonocardiaceae</taxon>
        <taxon>Actinokineospora</taxon>
    </lineage>
</organism>
<dbReference type="Pfam" id="PF14062">
    <property type="entry name" value="DUF4253"/>
    <property type="match status" value="1"/>
</dbReference>
<feature type="region of interest" description="Disordered" evidence="1">
    <location>
        <begin position="1"/>
        <end position="24"/>
    </location>
</feature>
<name>A0A2S6H1G7_9PSEU</name>
<proteinExistence type="predicted"/>
<evidence type="ECO:0000313" key="4">
    <source>
        <dbReference type="Proteomes" id="UP000239203"/>
    </source>
</evidence>
<dbReference type="AlphaFoldDB" id="A0A2S6H1G7"/>
<dbReference type="InterPro" id="IPR025349">
    <property type="entry name" value="DUF4253"/>
</dbReference>
<evidence type="ECO:0000313" key="3">
    <source>
        <dbReference type="EMBL" id="PPK71312.1"/>
    </source>
</evidence>
<accession>A0A2S6H1G7</accession>
<gene>
    <name evidence="3" type="ORF">CLV40_101501</name>
</gene>